<comment type="subcellular location">
    <subcellularLocation>
        <location evidence="1">Membrane</location>
        <topology evidence="1">Multi-pass membrane protein</topology>
    </subcellularLocation>
</comment>
<comment type="caution">
    <text evidence="8">The sequence shown here is derived from an EMBL/GenBank/DDBJ whole genome shotgun (WGS) entry which is preliminary data.</text>
</comment>
<keyword evidence="4 5" id="KW-0472">Membrane</keyword>
<evidence type="ECO:0000313" key="9">
    <source>
        <dbReference type="Proteomes" id="UP001438707"/>
    </source>
</evidence>
<evidence type="ECO:0000256" key="6">
    <source>
        <dbReference type="SAM" id="Phobius"/>
    </source>
</evidence>
<dbReference type="PROSITE" id="PS50922">
    <property type="entry name" value="TLC"/>
    <property type="match status" value="1"/>
</dbReference>
<name>A0AAW1QWU7_9CHLO</name>
<keyword evidence="2 5" id="KW-0812">Transmembrane</keyword>
<dbReference type="GO" id="GO:0050291">
    <property type="term" value="F:sphingosine N-acyltransferase activity"/>
    <property type="evidence" value="ECO:0007669"/>
    <property type="project" value="InterPro"/>
</dbReference>
<dbReference type="PANTHER" id="PTHR12560">
    <property type="entry name" value="LONGEVITY ASSURANCE FACTOR 1 LAG1"/>
    <property type="match status" value="1"/>
</dbReference>
<dbReference type="GO" id="GO:0046513">
    <property type="term" value="P:ceramide biosynthetic process"/>
    <property type="evidence" value="ECO:0007669"/>
    <property type="project" value="InterPro"/>
</dbReference>
<keyword evidence="9" id="KW-1185">Reference proteome</keyword>
<sequence length="326" mass="37756">MFPEPLDLILDREGIRHEYRRFCEHRKQHPREYPAVQDFTGALWLVCVIIGARLLFNRLLNKPVQHLLERRKLPAHRQEVYKLLEEIWVTLGGMVLMIWAIYVASNGLGKCSLWNRFPCLHGWPYLPAPAILKMYYNVELAWYLHLLPKYRLGYGERDSIDMKAHHAATISLILGSYAVYIHLIGVLVLCIFNLSNPLLHLSKIARQLHMRGARAVVFVAFAVVFFVSRVVILPLTIMRYVAYDYQESMPHAREDFPWYILAFNVGLVTLYILNLIWMKSIISILLHARSSGFQQAGHMAHRHDPTARANVQPELLKIGDVAVKNE</sequence>
<dbReference type="SMART" id="SM00724">
    <property type="entry name" value="TLC"/>
    <property type="match status" value="1"/>
</dbReference>
<dbReference type="InterPro" id="IPR016439">
    <property type="entry name" value="Lag1/Lac1-like"/>
</dbReference>
<organism evidence="8 9">
    <name type="scientific">Apatococcus lobatus</name>
    <dbReference type="NCBI Taxonomy" id="904363"/>
    <lineage>
        <taxon>Eukaryota</taxon>
        <taxon>Viridiplantae</taxon>
        <taxon>Chlorophyta</taxon>
        <taxon>core chlorophytes</taxon>
        <taxon>Trebouxiophyceae</taxon>
        <taxon>Chlorellales</taxon>
        <taxon>Chlorellaceae</taxon>
        <taxon>Apatococcus</taxon>
    </lineage>
</organism>
<dbReference type="Proteomes" id="UP001438707">
    <property type="component" value="Unassembled WGS sequence"/>
</dbReference>
<dbReference type="GO" id="GO:0005789">
    <property type="term" value="C:endoplasmic reticulum membrane"/>
    <property type="evidence" value="ECO:0007669"/>
    <property type="project" value="UniProtKB-SubCell"/>
</dbReference>
<proteinExistence type="predicted"/>
<feature type="transmembrane region" description="Helical" evidence="6">
    <location>
        <begin position="41"/>
        <end position="60"/>
    </location>
</feature>
<dbReference type="AlphaFoldDB" id="A0AAW1QWU7"/>
<evidence type="ECO:0000256" key="4">
    <source>
        <dbReference type="ARBA" id="ARBA00023136"/>
    </source>
</evidence>
<protein>
    <recommendedName>
        <fullName evidence="7">TLC domain-containing protein</fullName>
    </recommendedName>
</protein>
<dbReference type="Pfam" id="PF03798">
    <property type="entry name" value="TRAM_LAG1_CLN8"/>
    <property type="match status" value="1"/>
</dbReference>
<evidence type="ECO:0000256" key="5">
    <source>
        <dbReference type="PROSITE-ProRule" id="PRU00205"/>
    </source>
</evidence>
<reference evidence="8 9" key="1">
    <citation type="journal article" date="2024" name="Nat. Commun.">
        <title>Phylogenomics reveals the evolutionary origins of lichenization in chlorophyte algae.</title>
        <authorList>
            <person name="Puginier C."/>
            <person name="Libourel C."/>
            <person name="Otte J."/>
            <person name="Skaloud P."/>
            <person name="Haon M."/>
            <person name="Grisel S."/>
            <person name="Petersen M."/>
            <person name="Berrin J.G."/>
            <person name="Delaux P.M."/>
            <person name="Dal Grande F."/>
            <person name="Keller J."/>
        </authorList>
    </citation>
    <scope>NUCLEOTIDE SEQUENCE [LARGE SCALE GENOMIC DNA]</scope>
    <source>
        <strain evidence="8 9">SAG 2145</strain>
    </source>
</reference>
<evidence type="ECO:0000256" key="2">
    <source>
        <dbReference type="ARBA" id="ARBA00022692"/>
    </source>
</evidence>
<keyword evidence="3 6" id="KW-1133">Transmembrane helix</keyword>
<gene>
    <name evidence="8" type="ORF">WJX74_005285</name>
</gene>
<evidence type="ECO:0000313" key="8">
    <source>
        <dbReference type="EMBL" id="KAK9826009.1"/>
    </source>
</evidence>
<dbReference type="PANTHER" id="PTHR12560:SF0">
    <property type="entry name" value="LD18904P"/>
    <property type="match status" value="1"/>
</dbReference>
<feature type="transmembrane region" description="Helical" evidence="6">
    <location>
        <begin position="80"/>
        <end position="104"/>
    </location>
</feature>
<feature type="transmembrane region" description="Helical" evidence="6">
    <location>
        <begin position="167"/>
        <end position="194"/>
    </location>
</feature>
<dbReference type="EMBL" id="JALJOS010000022">
    <property type="protein sequence ID" value="KAK9826009.1"/>
    <property type="molecule type" value="Genomic_DNA"/>
</dbReference>
<feature type="transmembrane region" description="Helical" evidence="6">
    <location>
        <begin position="258"/>
        <end position="277"/>
    </location>
</feature>
<evidence type="ECO:0000256" key="3">
    <source>
        <dbReference type="ARBA" id="ARBA00022989"/>
    </source>
</evidence>
<accession>A0AAW1QWU7</accession>
<feature type="transmembrane region" description="Helical" evidence="6">
    <location>
        <begin position="215"/>
        <end position="238"/>
    </location>
</feature>
<evidence type="ECO:0000259" key="7">
    <source>
        <dbReference type="PROSITE" id="PS50922"/>
    </source>
</evidence>
<evidence type="ECO:0000256" key="1">
    <source>
        <dbReference type="ARBA" id="ARBA00004141"/>
    </source>
</evidence>
<feature type="domain" description="TLC" evidence="7">
    <location>
        <begin position="78"/>
        <end position="290"/>
    </location>
</feature>
<dbReference type="InterPro" id="IPR006634">
    <property type="entry name" value="TLC-dom"/>
</dbReference>